<dbReference type="Proteomes" id="UP000275199">
    <property type="component" value="Unassembled WGS sequence"/>
</dbReference>
<keyword evidence="2" id="KW-1185">Reference proteome</keyword>
<dbReference type="InterPro" id="IPR045390">
    <property type="entry name" value="ABC-3C_MC3"/>
</dbReference>
<evidence type="ECO:0000313" key="2">
    <source>
        <dbReference type="Proteomes" id="UP000275199"/>
    </source>
</evidence>
<proteinExistence type="predicted"/>
<sequence>MIGILNNEALGLLAIQFVLTKSPRLNIANAYLVTPLLFDKKIRGYLKRKTTNVLSVQEVVTANNDYFVGFNEKFTDSLVVSTNAIAMGLELNLFNLESGDLIDSASVSFDKRGLGSKLDDILDASKNVSIMLSEPPASLYALLRIEV</sequence>
<protein>
    <submittedName>
        <fullName evidence="1">Uncharacterized protein</fullName>
    </submittedName>
</protein>
<dbReference type="Pfam" id="PF20131">
    <property type="entry name" value="MC3"/>
    <property type="match status" value="1"/>
</dbReference>
<accession>A0ABX9XC80</accession>
<gene>
    <name evidence="1" type="ORF">EF096_20295</name>
</gene>
<dbReference type="EMBL" id="RKKU01000071">
    <property type="protein sequence ID" value="ROZ79965.1"/>
    <property type="molecule type" value="Genomic_DNA"/>
</dbReference>
<reference evidence="1 2" key="1">
    <citation type="submission" date="2018-11" db="EMBL/GenBank/DDBJ databases">
        <authorList>
            <person name="Jang G.I."/>
            <person name="Hwang C.Y."/>
        </authorList>
    </citation>
    <scope>NUCLEOTIDE SEQUENCE [LARGE SCALE GENOMIC DNA]</scope>
    <source>
        <strain evidence="1 2">SSM26</strain>
    </source>
</reference>
<dbReference type="RefSeq" id="WP_123891520.1">
    <property type="nucleotide sequence ID" value="NZ_RKKU01000071.1"/>
</dbReference>
<name>A0ABX9XC80_9PSED</name>
<comment type="caution">
    <text evidence="1">The sequence shown here is derived from an EMBL/GenBank/DDBJ whole genome shotgun (WGS) entry which is preliminary data.</text>
</comment>
<evidence type="ECO:0000313" key="1">
    <source>
        <dbReference type="EMBL" id="ROZ79965.1"/>
    </source>
</evidence>
<organism evidence="1 2">
    <name type="scientific">Pseudomonas neustonica</name>
    <dbReference type="NCBI Taxonomy" id="2487346"/>
    <lineage>
        <taxon>Bacteria</taxon>
        <taxon>Pseudomonadati</taxon>
        <taxon>Pseudomonadota</taxon>
        <taxon>Gammaproteobacteria</taxon>
        <taxon>Pseudomonadales</taxon>
        <taxon>Pseudomonadaceae</taxon>
        <taxon>Pseudomonas</taxon>
    </lineage>
</organism>